<dbReference type="EMBL" id="QWJJ01000019">
    <property type="protein sequence ID" value="RII37242.1"/>
    <property type="molecule type" value="Genomic_DNA"/>
</dbReference>
<keyword evidence="4" id="KW-0238">DNA-binding</keyword>
<dbReference type="Gene3D" id="1.10.1740.10">
    <property type="match status" value="1"/>
</dbReference>
<dbReference type="Pfam" id="PF04542">
    <property type="entry name" value="Sigma70_r2"/>
    <property type="match status" value="1"/>
</dbReference>
<dbReference type="SUPFAM" id="SSF88946">
    <property type="entry name" value="Sigma2 domain of RNA polymerase sigma factors"/>
    <property type="match status" value="1"/>
</dbReference>
<dbReference type="InterPro" id="IPR013324">
    <property type="entry name" value="RNA_pol_sigma_r3/r4-like"/>
</dbReference>
<keyword evidence="3" id="KW-0731">Sigma factor</keyword>
<dbReference type="GO" id="GO:0016987">
    <property type="term" value="F:sigma factor activity"/>
    <property type="evidence" value="ECO:0007669"/>
    <property type="project" value="UniProtKB-KW"/>
</dbReference>
<evidence type="ECO:0000256" key="1">
    <source>
        <dbReference type="ARBA" id="ARBA00010641"/>
    </source>
</evidence>
<dbReference type="GO" id="GO:0006352">
    <property type="term" value="P:DNA-templated transcription initiation"/>
    <property type="evidence" value="ECO:0007669"/>
    <property type="project" value="InterPro"/>
</dbReference>
<evidence type="ECO:0000256" key="5">
    <source>
        <dbReference type="ARBA" id="ARBA00023163"/>
    </source>
</evidence>
<sequence>MYAERIHTSTEVSRHEAEARLIECRNKFLGFLRKRLRNPQDAEDIFQEFCVKVLRNHATIKNGERLDAWLAITLRHTLTDHYRRQATRSQATEAFASEAKILSPETEPSSGDVDEPACSCIHAAMQDLQPAHAELLTRLDLREESRDRVATDLAVTQNALRVRVHRARLALKKRIAEICPTCGEGRFMQCDCDHSQEIHNRTEMAF</sequence>
<dbReference type="PANTHER" id="PTHR43133:SF8">
    <property type="entry name" value="RNA POLYMERASE SIGMA FACTOR HI_1459-RELATED"/>
    <property type="match status" value="1"/>
</dbReference>
<evidence type="ECO:0000256" key="4">
    <source>
        <dbReference type="ARBA" id="ARBA00023125"/>
    </source>
</evidence>
<keyword evidence="2" id="KW-0805">Transcription regulation</keyword>
<organism evidence="7 8">
    <name type="scientific">Pseudooceanicola sediminis</name>
    <dbReference type="NCBI Taxonomy" id="2211117"/>
    <lineage>
        <taxon>Bacteria</taxon>
        <taxon>Pseudomonadati</taxon>
        <taxon>Pseudomonadota</taxon>
        <taxon>Alphaproteobacteria</taxon>
        <taxon>Rhodobacterales</taxon>
        <taxon>Paracoccaceae</taxon>
        <taxon>Pseudooceanicola</taxon>
    </lineage>
</organism>
<feature type="domain" description="RNA polymerase sigma-70 region 2" evidence="6">
    <location>
        <begin position="25"/>
        <end position="86"/>
    </location>
</feature>
<dbReference type="InterPro" id="IPR039425">
    <property type="entry name" value="RNA_pol_sigma-70-like"/>
</dbReference>
<dbReference type="InterPro" id="IPR014284">
    <property type="entry name" value="RNA_pol_sigma-70_dom"/>
</dbReference>
<evidence type="ECO:0000313" key="8">
    <source>
        <dbReference type="Proteomes" id="UP000265848"/>
    </source>
</evidence>
<dbReference type="PANTHER" id="PTHR43133">
    <property type="entry name" value="RNA POLYMERASE ECF-TYPE SIGMA FACTO"/>
    <property type="match status" value="1"/>
</dbReference>
<comment type="caution">
    <text evidence="7">The sequence shown here is derived from an EMBL/GenBank/DDBJ whole genome shotgun (WGS) entry which is preliminary data.</text>
</comment>
<dbReference type="InterPro" id="IPR013325">
    <property type="entry name" value="RNA_pol_sigma_r2"/>
</dbReference>
<gene>
    <name evidence="7" type="ORF">DL237_18195</name>
</gene>
<comment type="similarity">
    <text evidence="1">Belongs to the sigma-70 factor family. ECF subfamily.</text>
</comment>
<dbReference type="InterPro" id="IPR036388">
    <property type="entry name" value="WH-like_DNA-bd_sf"/>
</dbReference>
<evidence type="ECO:0000256" key="3">
    <source>
        <dbReference type="ARBA" id="ARBA00023082"/>
    </source>
</evidence>
<keyword evidence="8" id="KW-1185">Reference proteome</keyword>
<dbReference type="Proteomes" id="UP000265848">
    <property type="component" value="Unassembled WGS sequence"/>
</dbReference>
<dbReference type="RefSeq" id="WP_119400522.1">
    <property type="nucleotide sequence ID" value="NZ_QWJJ01000019.1"/>
</dbReference>
<name>A0A399J060_9RHOB</name>
<dbReference type="SUPFAM" id="SSF88659">
    <property type="entry name" value="Sigma3 and sigma4 domains of RNA polymerase sigma factors"/>
    <property type="match status" value="1"/>
</dbReference>
<dbReference type="AlphaFoldDB" id="A0A399J060"/>
<reference evidence="7 8" key="1">
    <citation type="submission" date="2018-08" db="EMBL/GenBank/DDBJ databases">
        <title>Pseudooceanicola sediminis CY03 in the family Rhodobacteracea.</title>
        <authorList>
            <person name="Zhang Y.-J."/>
        </authorList>
    </citation>
    <scope>NUCLEOTIDE SEQUENCE [LARGE SCALE GENOMIC DNA]</scope>
    <source>
        <strain evidence="7 8">CY03</strain>
    </source>
</reference>
<dbReference type="NCBIfam" id="TIGR02937">
    <property type="entry name" value="sigma70-ECF"/>
    <property type="match status" value="1"/>
</dbReference>
<dbReference type="OrthoDB" id="7861343at2"/>
<evidence type="ECO:0000313" key="7">
    <source>
        <dbReference type="EMBL" id="RII37242.1"/>
    </source>
</evidence>
<dbReference type="InterPro" id="IPR007627">
    <property type="entry name" value="RNA_pol_sigma70_r2"/>
</dbReference>
<accession>A0A399J060</accession>
<protein>
    <submittedName>
        <fullName evidence="7">RNA polymerase sigma factor</fullName>
    </submittedName>
</protein>
<keyword evidence="5" id="KW-0804">Transcription</keyword>
<dbReference type="GO" id="GO:0003677">
    <property type="term" value="F:DNA binding"/>
    <property type="evidence" value="ECO:0007669"/>
    <property type="project" value="UniProtKB-KW"/>
</dbReference>
<evidence type="ECO:0000256" key="2">
    <source>
        <dbReference type="ARBA" id="ARBA00023015"/>
    </source>
</evidence>
<dbReference type="Gene3D" id="1.10.10.10">
    <property type="entry name" value="Winged helix-like DNA-binding domain superfamily/Winged helix DNA-binding domain"/>
    <property type="match status" value="1"/>
</dbReference>
<evidence type="ECO:0000259" key="6">
    <source>
        <dbReference type="Pfam" id="PF04542"/>
    </source>
</evidence>
<proteinExistence type="inferred from homology"/>